<reference evidence="2" key="2">
    <citation type="submission" date="2022-01" db="EMBL/GenBank/DDBJ databases">
        <authorList>
            <person name="Yamashiro T."/>
            <person name="Shiraishi A."/>
            <person name="Satake H."/>
            <person name="Nakayama K."/>
        </authorList>
    </citation>
    <scope>NUCLEOTIDE SEQUENCE</scope>
</reference>
<keyword evidence="3" id="KW-1185">Reference proteome</keyword>
<feature type="non-terminal residue" evidence="2">
    <location>
        <position position="80"/>
    </location>
</feature>
<organism evidence="2 3">
    <name type="scientific">Tanacetum coccineum</name>
    <dbReference type="NCBI Taxonomy" id="301880"/>
    <lineage>
        <taxon>Eukaryota</taxon>
        <taxon>Viridiplantae</taxon>
        <taxon>Streptophyta</taxon>
        <taxon>Embryophyta</taxon>
        <taxon>Tracheophyta</taxon>
        <taxon>Spermatophyta</taxon>
        <taxon>Magnoliopsida</taxon>
        <taxon>eudicotyledons</taxon>
        <taxon>Gunneridae</taxon>
        <taxon>Pentapetalae</taxon>
        <taxon>asterids</taxon>
        <taxon>campanulids</taxon>
        <taxon>Asterales</taxon>
        <taxon>Asteraceae</taxon>
        <taxon>Asteroideae</taxon>
        <taxon>Anthemideae</taxon>
        <taxon>Anthemidinae</taxon>
        <taxon>Tanacetum</taxon>
    </lineage>
</organism>
<feature type="region of interest" description="Disordered" evidence="1">
    <location>
        <begin position="1"/>
        <end position="32"/>
    </location>
</feature>
<sequence>MDQRRAKMSSGSQNHNSSCKSKQPESEKKKAKCVRKWKAREEPFIMSSSAIKSSFFLENSLMRLGADVLVFTRNGGQDFR</sequence>
<gene>
    <name evidence="2" type="ORF">Tco_0909498</name>
</gene>
<comment type="caution">
    <text evidence="2">The sequence shown here is derived from an EMBL/GenBank/DDBJ whole genome shotgun (WGS) entry which is preliminary data.</text>
</comment>
<dbReference type="EMBL" id="BQNB010014526">
    <property type="protein sequence ID" value="GJT29223.1"/>
    <property type="molecule type" value="Genomic_DNA"/>
</dbReference>
<protein>
    <submittedName>
        <fullName evidence="2">Uncharacterized protein</fullName>
    </submittedName>
</protein>
<reference evidence="2" key="1">
    <citation type="journal article" date="2022" name="Int. J. Mol. Sci.">
        <title>Draft Genome of Tanacetum Coccineum: Genomic Comparison of Closely Related Tanacetum-Family Plants.</title>
        <authorList>
            <person name="Yamashiro T."/>
            <person name="Shiraishi A."/>
            <person name="Nakayama K."/>
            <person name="Satake H."/>
        </authorList>
    </citation>
    <scope>NUCLEOTIDE SEQUENCE</scope>
</reference>
<accession>A0ABQ5CSB7</accession>
<evidence type="ECO:0000256" key="1">
    <source>
        <dbReference type="SAM" id="MobiDB-lite"/>
    </source>
</evidence>
<dbReference type="Proteomes" id="UP001151760">
    <property type="component" value="Unassembled WGS sequence"/>
</dbReference>
<feature type="compositionally biased region" description="Polar residues" evidence="1">
    <location>
        <begin position="9"/>
        <end position="21"/>
    </location>
</feature>
<evidence type="ECO:0000313" key="3">
    <source>
        <dbReference type="Proteomes" id="UP001151760"/>
    </source>
</evidence>
<evidence type="ECO:0000313" key="2">
    <source>
        <dbReference type="EMBL" id="GJT29223.1"/>
    </source>
</evidence>
<proteinExistence type="predicted"/>
<name>A0ABQ5CSB7_9ASTR</name>